<protein>
    <recommendedName>
        <fullName evidence="11">FH2-domain-containing protein</fullName>
    </recommendedName>
</protein>
<feature type="compositionally biased region" description="Pro residues" evidence="4">
    <location>
        <begin position="137"/>
        <end position="154"/>
    </location>
</feature>
<dbReference type="Pfam" id="PF06367">
    <property type="entry name" value="Drf_FH3"/>
    <property type="match status" value="1"/>
</dbReference>
<dbReference type="GO" id="GO:0005938">
    <property type="term" value="C:cell cortex"/>
    <property type="evidence" value="ECO:0007669"/>
    <property type="project" value="UniProtKB-ARBA"/>
</dbReference>
<dbReference type="InterPro" id="IPR016024">
    <property type="entry name" value="ARM-type_fold"/>
</dbReference>
<feature type="coiled-coil region" evidence="3">
    <location>
        <begin position="833"/>
        <end position="860"/>
    </location>
</feature>
<dbReference type="EMBL" id="ML975163">
    <property type="protein sequence ID" value="KAF1811048.1"/>
    <property type="molecule type" value="Genomic_DNA"/>
</dbReference>
<dbReference type="Gene3D" id="1.10.238.150">
    <property type="entry name" value="Formin, FH3 diaphanous domain"/>
    <property type="match status" value="1"/>
</dbReference>
<dbReference type="GO" id="GO:0005934">
    <property type="term" value="C:cellular bud tip"/>
    <property type="evidence" value="ECO:0007669"/>
    <property type="project" value="UniProtKB-ARBA"/>
</dbReference>
<dbReference type="FunFam" id="1.25.10.10:FF:000291">
    <property type="entry name" value="Cytokinesis protein sepA"/>
    <property type="match status" value="1"/>
</dbReference>
<keyword evidence="9" id="KW-1185">Reference proteome</keyword>
<dbReference type="Pfam" id="PF02181">
    <property type="entry name" value="FH2"/>
    <property type="match status" value="1"/>
</dbReference>
<evidence type="ECO:0000313" key="10">
    <source>
        <dbReference type="RefSeq" id="XP_033532679.1"/>
    </source>
</evidence>
<evidence type="ECO:0000313" key="9">
    <source>
        <dbReference type="Proteomes" id="UP000504638"/>
    </source>
</evidence>
<feature type="compositionally biased region" description="Basic and acidic residues" evidence="4">
    <location>
        <begin position="1649"/>
        <end position="1671"/>
    </location>
</feature>
<feature type="region of interest" description="Disordered" evidence="4">
    <location>
        <begin position="954"/>
        <end position="1092"/>
    </location>
</feature>
<dbReference type="OrthoDB" id="1104827at2759"/>
<dbReference type="InterPro" id="IPR010472">
    <property type="entry name" value="FH3_dom"/>
</dbReference>
<keyword evidence="1 3" id="KW-0175">Coiled coil</keyword>
<evidence type="ECO:0000256" key="2">
    <source>
        <dbReference type="ARBA" id="ARBA00037935"/>
    </source>
</evidence>
<proteinExistence type="inferred from homology"/>
<dbReference type="GO" id="GO:0030010">
    <property type="term" value="P:establishment of cell polarity"/>
    <property type="evidence" value="ECO:0007669"/>
    <property type="project" value="UniProtKB-ARBA"/>
</dbReference>
<feature type="compositionally biased region" description="Basic and acidic residues" evidence="4">
    <location>
        <begin position="106"/>
        <end position="117"/>
    </location>
</feature>
<dbReference type="SUPFAM" id="SSF101447">
    <property type="entry name" value="Formin homology 2 domain (FH2 domain)"/>
    <property type="match status" value="1"/>
</dbReference>
<feature type="compositionally biased region" description="Basic residues" evidence="4">
    <location>
        <begin position="1565"/>
        <end position="1577"/>
    </location>
</feature>
<organism evidence="8">
    <name type="scientific">Eremomyces bilateralis CBS 781.70</name>
    <dbReference type="NCBI Taxonomy" id="1392243"/>
    <lineage>
        <taxon>Eukaryota</taxon>
        <taxon>Fungi</taxon>
        <taxon>Dikarya</taxon>
        <taxon>Ascomycota</taxon>
        <taxon>Pezizomycotina</taxon>
        <taxon>Dothideomycetes</taxon>
        <taxon>Dothideomycetes incertae sedis</taxon>
        <taxon>Eremomycetales</taxon>
        <taxon>Eremomycetaceae</taxon>
        <taxon>Eremomyces</taxon>
    </lineage>
</organism>
<name>A0A6G1FZ43_9PEZI</name>
<dbReference type="SMART" id="SM00498">
    <property type="entry name" value="FH2"/>
    <property type="match status" value="1"/>
</dbReference>
<feature type="region of interest" description="Disordered" evidence="4">
    <location>
        <begin position="1553"/>
        <end position="1775"/>
    </location>
</feature>
<dbReference type="InterPro" id="IPR042201">
    <property type="entry name" value="FH2_Formin_sf"/>
</dbReference>
<feature type="compositionally biased region" description="Basic and acidic residues" evidence="4">
    <location>
        <begin position="1553"/>
        <end position="1564"/>
    </location>
</feature>
<sequence>MPSSSSADAKSRQSSGGKSFFSRRHREKSNDYGYLNADPATVMPAPSGSQSSRHSNRRPSTDRPGSSGHDAAGLNMQAGVITSIPYETVADRGSPIAVNYLPNEENPPRRGPREPLPHHLNKATSDFHQYPVINRMAPPPKPGASDAPPRPPPHASMSTPASSASGDRSGHMQNYNRKGGASNGFQDMAIAPGNNRMDDQASIHSNHSGARTPSVQSHTNTSQHSFSTYGQDISPSKSHQSPMYNSSAQTQNSRYSSTTSFSPDGFNLKRPSDDRLIEKEWLSLMNKRGWLNLPEQARRQMQNYSVDKKWMLVYQDRLAEWQGDQKRKTVARHTAADTVFDRAHEEGSPEWYVRKVLDNSITAKQLQSLSVSLRTQPIGWVKAFVEAQGQIALTNVLSKINRRQGQGPAPPTKKRDMDLDREYDLVKCLKALMNNRYGADNALQHPQITAALAASLISPRLNTRKLVSEILTFLCHWGTGEGHAKVLGALDNLKHAQGENGRFDAWMRIVEVTTDGRGKMGSLVGASEEVRSGGIGVENLLMEYAVASLLLINMIVDAPSDDLQLRVHVRAGFTACGIKRILTKMEGFQYEVIDKQIDRYRTNEAIDYEDFLERENQSMVDSVEGDSKDLSDPIQIADAIQTKINGTRANDYFISTMQHLLLIRDNQGEDRLRMFQLVDAMLSYVAMDRRLPDMDLKQSLNFTVQNLLDKLYTDSEARQAQDEATEARQVADSALAERDQLTAQVQLGADGLVAKLQKQVQEQQAIIDLRGRQTETLKAEVAEVQRMRAQELQRNELETRELYLMLRDAQDAAASVAKDGKAPLADPTQMQGILDRERLMDRLERQLERAKTQAKLEGKAFQGPGPSDKLRELRERMDNPMGQRLEIGDYKNSIIGSVSRGKKARHFDSDDETEKADEDATVYERPRLVEMRRPKMNAEQATGLLGEIANKVKRIDGSDDEEGDGVTTGPTHPSIESASPKTPDDEQFDGAGGRKGVSPMPGYANNVPPPPPPPMPGYSGAPPPPPPPMPGYQSNGAPPPPPLPGTNGAPPPPPPPLPGTGSNFAPPPPPPIPGAPPLPGAKTGGFLPKRDLNTAPTMALPVARPKKKLKALHWEKVDAPQTTIWATHTPTYEDREEKYKELSRKGVLDEVEKLFLAKEIKAIGKKQMAKDNKKQIINSDLMKKFHISLAKFSQVSVEVLVRKVIHCDSDVLDNAVVMDFLQKDDLCVIPDNTAKLMAPYGKDWAGPDAASTTRELDPSELTREDQIYLFTAFELRHYWKSRIRALSLTRTYEADYDEISQKLQDVVRVSDSLRDSVKLMNVLGLILDIGNFMNDSNKQAIGFKLSSLARLGMVKDDKNESTFADLVERIVRTQYPEWEGFVDEIEGVITSQKLNVELLQLEAKKYTDNINNVQASLDAGNLSDPKKFHPEDRVSIVVQQHMKEARRKAEQMKVFLENMVETYDNIMVFYGEDPTDENARRDFFSKLAIFVSEWKKSKAKNVEIEDTRRRNEVSMRRKQISAQTINVTAAVDGDAPPSPASTGAMDSLLQKLREAKTDTRDQRDRRRRARLKDRHQVRVASGQNIPDIRSGSDDADDAGSVSVSVDPTGLLSPISDAGEGPSTEPAGGDAAEQDVGDRAEALLAGLRAESGKGGDEVRVRKRRESANDERERRRRRRAAAESAANAASEEAAWSRGSRNSRITELEEPRDGEDVERNRLSAISGSASGEGEGEVPRTSAELSISGNPDAMDGPQLSAAPVTVVSPPSPAGEQGRP</sequence>
<dbReference type="Gene3D" id="1.20.58.2220">
    <property type="entry name" value="Formin, FH2 domain"/>
    <property type="match status" value="1"/>
</dbReference>
<feature type="domain" description="FH2" evidence="7">
    <location>
        <begin position="1099"/>
        <end position="1520"/>
    </location>
</feature>
<dbReference type="SMART" id="SM01140">
    <property type="entry name" value="Drf_GBD"/>
    <property type="match status" value="1"/>
</dbReference>
<evidence type="ECO:0000259" key="5">
    <source>
        <dbReference type="PROSITE" id="PS51231"/>
    </source>
</evidence>
<dbReference type="FunFam" id="1.10.238.150:FF:000003">
    <property type="entry name" value="Cytokinesis protein SepA"/>
    <property type="match status" value="1"/>
</dbReference>
<feature type="region of interest" description="Disordered" evidence="4">
    <location>
        <begin position="97"/>
        <end position="269"/>
    </location>
</feature>
<gene>
    <name evidence="8 10" type="ORF">P152DRAFT_483372</name>
</gene>
<evidence type="ECO:0000256" key="3">
    <source>
        <dbReference type="SAM" id="Coils"/>
    </source>
</evidence>
<feature type="coiled-coil region" evidence="3">
    <location>
        <begin position="717"/>
        <end position="744"/>
    </location>
</feature>
<dbReference type="Pfam" id="PF06371">
    <property type="entry name" value="Drf_GBD"/>
    <property type="match status" value="1"/>
</dbReference>
<dbReference type="SUPFAM" id="SSF48371">
    <property type="entry name" value="ARM repeat"/>
    <property type="match status" value="1"/>
</dbReference>
<dbReference type="PROSITE" id="PS51232">
    <property type="entry name" value="GBD_FH3"/>
    <property type="match status" value="1"/>
</dbReference>
<dbReference type="GO" id="GO:0043332">
    <property type="term" value="C:mating projection tip"/>
    <property type="evidence" value="ECO:0007669"/>
    <property type="project" value="TreeGrafter"/>
</dbReference>
<dbReference type="InterPro" id="IPR014768">
    <property type="entry name" value="GBD/FH3_dom"/>
</dbReference>
<dbReference type="GO" id="GO:0051016">
    <property type="term" value="P:barbed-end actin filament capping"/>
    <property type="evidence" value="ECO:0007669"/>
    <property type="project" value="TreeGrafter"/>
</dbReference>
<evidence type="ECO:0000256" key="4">
    <source>
        <dbReference type="SAM" id="MobiDB-lite"/>
    </source>
</evidence>
<feature type="compositionally biased region" description="Polar residues" evidence="4">
    <location>
        <begin position="202"/>
        <end position="262"/>
    </location>
</feature>
<feature type="domain" description="GBD/FH3" evidence="6">
    <location>
        <begin position="269"/>
        <end position="693"/>
    </location>
</feature>
<dbReference type="PROSITE" id="PS51231">
    <property type="entry name" value="DAD"/>
    <property type="match status" value="1"/>
</dbReference>
<dbReference type="Gene3D" id="1.25.10.10">
    <property type="entry name" value="Leucine-rich Repeat Variant"/>
    <property type="match status" value="1"/>
</dbReference>
<dbReference type="FunFam" id="1.20.58.2220:FF:000006">
    <property type="entry name" value="Cytokinesis protein sepA"/>
    <property type="match status" value="1"/>
</dbReference>
<dbReference type="PROSITE" id="PS51444">
    <property type="entry name" value="FH2"/>
    <property type="match status" value="1"/>
</dbReference>
<accession>A0A6G1FZ43</accession>
<dbReference type="GO" id="GO:0032991">
    <property type="term" value="C:protein-containing complex"/>
    <property type="evidence" value="ECO:0007669"/>
    <property type="project" value="UniProtKB-ARBA"/>
</dbReference>
<dbReference type="InterPro" id="IPR051661">
    <property type="entry name" value="Actin_filament_regulator"/>
</dbReference>
<dbReference type="Gene3D" id="6.10.30.50">
    <property type="match status" value="1"/>
</dbReference>
<reference evidence="10" key="2">
    <citation type="submission" date="2020-04" db="EMBL/GenBank/DDBJ databases">
        <authorList>
            <consortium name="NCBI Genome Project"/>
        </authorList>
    </citation>
    <scope>NUCLEOTIDE SEQUENCE</scope>
    <source>
        <strain evidence="10">CBS 781.70</strain>
    </source>
</reference>
<reference evidence="8 10" key="1">
    <citation type="submission" date="2020-01" db="EMBL/GenBank/DDBJ databases">
        <authorList>
            <consortium name="DOE Joint Genome Institute"/>
            <person name="Haridas S."/>
            <person name="Albert R."/>
            <person name="Binder M."/>
            <person name="Bloem J."/>
            <person name="Labutti K."/>
            <person name="Salamov A."/>
            <person name="Andreopoulos B."/>
            <person name="Baker S.E."/>
            <person name="Barry K."/>
            <person name="Bills G."/>
            <person name="Bluhm B.H."/>
            <person name="Cannon C."/>
            <person name="Castanera R."/>
            <person name="Culley D.E."/>
            <person name="Daum C."/>
            <person name="Ezra D."/>
            <person name="Gonzalez J.B."/>
            <person name="Henrissat B."/>
            <person name="Kuo A."/>
            <person name="Liang C."/>
            <person name="Lipzen A."/>
            <person name="Lutzoni F."/>
            <person name="Magnuson J."/>
            <person name="Mondo S."/>
            <person name="Nolan M."/>
            <person name="Ohm R."/>
            <person name="Pangilinan J."/>
            <person name="Park H.-J."/>
            <person name="Ramirez L."/>
            <person name="Alfaro M."/>
            <person name="Sun H."/>
            <person name="Tritt A."/>
            <person name="Yoshinaga Y."/>
            <person name="Zwiers L.-H."/>
            <person name="Turgeon B.G."/>
            <person name="Goodwin S.B."/>
            <person name="Spatafora J.W."/>
            <person name="Crous P.W."/>
            <person name="Grigoriev I.V."/>
        </authorList>
    </citation>
    <scope>NUCLEOTIDE SEQUENCE</scope>
    <source>
        <strain evidence="8 10">CBS 781.70</strain>
    </source>
</reference>
<reference evidence="10" key="3">
    <citation type="submission" date="2025-04" db="UniProtKB">
        <authorList>
            <consortium name="RefSeq"/>
        </authorList>
    </citation>
    <scope>IDENTIFICATION</scope>
    <source>
        <strain evidence="10">CBS 781.70</strain>
    </source>
</reference>
<feature type="region of interest" description="Disordered" evidence="4">
    <location>
        <begin position="900"/>
        <end position="922"/>
    </location>
</feature>
<dbReference type="InterPro" id="IPR015425">
    <property type="entry name" value="FH2_Formin"/>
</dbReference>
<evidence type="ECO:0008006" key="11">
    <source>
        <dbReference type="Google" id="ProtNLM"/>
    </source>
</evidence>
<dbReference type="PANTHER" id="PTHR47102">
    <property type="entry name" value="PROTEIN BNI1"/>
    <property type="match status" value="1"/>
</dbReference>
<feature type="compositionally biased region" description="Polar residues" evidence="4">
    <location>
        <begin position="968"/>
        <end position="980"/>
    </location>
</feature>
<dbReference type="GO" id="GO:0000131">
    <property type="term" value="C:incipient cellular bud site"/>
    <property type="evidence" value="ECO:0007669"/>
    <property type="project" value="UniProtKB-ARBA"/>
</dbReference>
<dbReference type="PANTHER" id="PTHR47102:SF2">
    <property type="entry name" value="PROTEIN BNI1"/>
    <property type="match status" value="1"/>
</dbReference>
<feature type="compositionally biased region" description="Pro residues" evidence="4">
    <location>
        <begin position="1037"/>
        <end position="1058"/>
    </location>
</feature>
<feature type="compositionally biased region" description="Low complexity" evidence="4">
    <location>
        <begin position="1680"/>
        <end position="1695"/>
    </location>
</feature>
<feature type="domain" description="DAD" evidence="5">
    <location>
        <begin position="1538"/>
        <end position="1570"/>
    </location>
</feature>
<feature type="compositionally biased region" description="Acidic residues" evidence="4">
    <location>
        <begin position="909"/>
        <end position="921"/>
    </location>
</feature>
<dbReference type="GO" id="GO:0033554">
    <property type="term" value="P:cellular response to stress"/>
    <property type="evidence" value="ECO:0007669"/>
    <property type="project" value="UniProtKB-ARBA"/>
</dbReference>
<evidence type="ECO:0000256" key="1">
    <source>
        <dbReference type="ARBA" id="ARBA00023054"/>
    </source>
</evidence>
<dbReference type="FunFam" id="6.10.30.50:FF:000001">
    <property type="entry name" value="Cytokinesis sepA protein"/>
    <property type="match status" value="1"/>
</dbReference>
<evidence type="ECO:0000313" key="8">
    <source>
        <dbReference type="EMBL" id="KAF1811048.1"/>
    </source>
</evidence>
<dbReference type="GO" id="GO:1903475">
    <property type="term" value="P:mitotic actomyosin contractile ring assembly"/>
    <property type="evidence" value="ECO:0007669"/>
    <property type="project" value="TreeGrafter"/>
</dbReference>
<dbReference type="GO" id="GO:0031267">
    <property type="term" value="F:small GTPase binding"/>
    <property type="evidence" value="ECO:0007669"/>
    <property type="project" value="InterPro"/>
</dbReference>
<evidence type="ECO:0000259" key="7">
    <source>
        <dbReference type="PROSITE" id="PS51444"/>
    </source>
</evidence>
<dbReference type="GO" id="GO:0051017">
    <property type="term" value="P:actin filament bundle assembly"/>
    <property type="evidence" value="ECO:0007669"/>
    <property type="project" value="TreeGrafter"/>
</dbReference>
<dbReference type="GeneID" id="54422510"/>
<dbReference type="InterPro" id="IPR011989">
    <property type="entry name" value="ARM-like"/>
</dbReference>
<feature type="compositionally biased region" description="Pro residues" evidence="4">
    <location>
        <begin position="1065"/>
        <end position="1079"/>
    </location>
</feature>
<dbReference type="InterPro" id="IPR010473">
    <property type="entry name" value="GTPase-bd"/>
</dbReference>
<dbReference type="GO" id="GO:0015629">
    <property type="term" value="C:actin cytoskeleton"/>
    <property type="evidence" value="ECO:0007669"/>
    <property type="project" value="UniProtKB-ARBA"/>
</dbReference>
<evidence type="ECO:0000259" key="6">
    <source>
        <dbReference type="PROSITE" id="PS51232"/>
    </source>
</evidence>
<feature type="compositionally biased region" description="Pro residues" evidence="4">
    <location>
        <begin position="1007"/>
        <end position="1030"/>
    </location>
</feature>
<dbReference type="SMART" id="SM01139">
    <property type="entry name" value="Drf_FH3"/>
    <property type="match status" value="1"/>
</dbReference>
<dbReference type="Proteomes" id="UP000504638">
    <property type="component" value="Unplaced"/>
</dbReference>
<dbReference type="RefSeq" id="XP_033532679.1">
    <property type="nucleotide sequence ID" value="XM_033681940.1"/>
</dbReference>
<feature type="compositionally biased region" description="Low complexity" evidence="4">
    <location>
        <begin position="1"/>
        <end position="15"/>
    </location>
</feature>
<comment type="similarity">
    <text evidence="2">Belongs to the formin homology family. BNI1 subfamily.</text>
</comment>
<dbReference type="GO" id="GO:0032153">
    <property type="term" value="C:cell division site"/>
    <property type="evidence" value="ECO:0007669"/>
    <property type="project" value="UniProtKB-ARBA"/>
</dbReference>
<dbReference type="GO" id="GO:0003779">
    <property type="term" value="F:actin binding"/>
    <property type="evidence" value="ECO:0007669"/>
    <property type="project" value="InterPro"/>
</dbReference>
<dbReference type="InterPro" id="IPR014767">
    <property type="entry name" value="DAD_dom"/>
</dbReference>
<feature type="region of interest" description="Disordered" evidence="4">
    <location>
        <begin position="1"/>
        <end position="76"/>
    </location>
</feature>
<feature type="compositionally biased region" description="Polar residues" evidence="4">
    <location>
        <begin position="161"/>
        <end position="176"/>
    </location>
</feature>